<feature type="non-terminal residue" evidence="1">
    <location>
        <position position="37"/>
    </location>
</feature>
<comment type="caution">
    <text evidence="1">The sequence shown here is derived from an EMBL/GenBank/DDBJ whole genome shotgun (WGS) entry which is preliminary data.</text>
</comment>
<protein>
    <submittedName>
        <fullName evidence="1">Uncharacterized protein</fullName>
    </submittedName>
</protein>
<accession>X1KL13</accession>
<gene>
    <name evidence="1" type="ORF">S03H2_70496</name>
</gene>
<reference evidence="1" key="1">
    <citation type="journal article" date="2014" name="Front. Microbiol.">
        <title>High frequency of phylogenetically diverse reductive dehalogenase-homologous genes in deep subseafloor sedimentary metagenomes.</title>
        <authorList>
            <person name="Kawai M."/>
            <person name="Futagami T."/>
            <person name="Toyoda A."/>
            <person name="Takaki Y."/>
            <person name="Nishi S."/>
            <person name="Hori S."/>
            <person name="Arai W."/>
            <person name="Tsubouchi T."/>
            <person name="Morono Y."/>
            <person name="Uchiyama I."/>
            <person name="Ito T."/>
            <person name="Fujiyama A."/>
            <person name="Inagaki F."/>
            <person name="Takami H."/>
        </authorList>
    </citation>
    <scope>NUCLEOTIDE SEQUENCE</scope>
    <source>
        <strain evidence="1">Expedition CK06-06</strain>
    </source>
</reference>
<organism evidence="1">
    <name type="scientific">marine sediment metagenome</name>
    <dbReference type="NCBI Taxonomy" id="412755"/>
    <lineage>
        <taxon>unclassified sequences</taxon>
        <taxon>metagenomes</taxon>
        <taxon>ecological metagenomes</taxon>
    </lineage>
</organism>
<proteinExistence type="predicted"/>
<dbReference type="EMBL" id="BARU01046870">
    <property type="protein sequence ID" value="GAH94280.1"/>
    <property type="molecule type" value="Genomic_DNA"/>
</dbReference>
<name>X1KL13_9ZZZZ</name>
<dbReference type="AlphaFoldDB" id="X1KL13"/>
<evidence type="ECO:0000313" key="1">
    <source>
        <dbReference type="EMBL" id="GAH94280.1"/>
    </source>
</evidence>
<sequence length="37" mass="4445">MEVEYFIREKDPCPYKIPNEKILIYSAEAQEKNKEPT</sequence>